<keyword evidence="2" id="KW-1185">Reference proteome</keyword>
<dbReference type="KEGG" id="vg:29125413"/>
<dbReference type="EMBL" id="KT624200">
    <property type="protein sequence ID" value="AMM45045.1"/>
    <property type="molecule type" value="Genomic_DNA"/>
</dbReference>
<evidence type="ECO:0000313" key="1">
    <source>
        <dbReference type="EMBL" id="AMM45045.1"/>
    </source>
</evidence>
<dbReference type="GeneID" id="29125413"/>
<proteinExistence type="predicted"/>
<reference evidence="1 2" key="1">
    <citation type="submission" date="2015-08" db="EMBL/GenBank/DDBJ databases">
        <authorList>
            <person name="Babu N.S."/>
            <person name="Beckwith C.J."/>
            <person name="Beseler K.G."/>
            <person name="Brison A."/>
            <person name="Carone J.V."/>
            <person name="Caskin T.P."/>
            <person name="Diamond M."/>
            <person name="Durham M.E."/>
            <person name="Foxe J.M."/>
            <person name="Go M."/>
            <person name="Henderson B.A."/>
            <person name="Jones I.B."/>
            <person name="McGettigan J.A."/>
            <person name="Micheletti S.J."/>
            <person name="Nasrallah M.E."/>
            <person name="Ortiz D."/>
            <person name="Piller C.R."/>
            <person name="Privatt S.R."/>
            <person name="Schneider S.L."/>
            <person name="Sharp S."/>
            <person name="Smith T.C."/>
            <person name="Stanton J.D."/>
            <person name="Ullery H.E."/>
            <person name="Wilson R.J."/>
            <person name="Serrano M.G."/>
            <person name="Buck G."/>
            <person name="Lee V."/>
            <person name="Wang Y."/>
            <person name="Carvalho R."/>
            <person name="Voegtly L."/>
            <person name="Shi R."/>
            <person name="Duckworth R."/>
            <person name="Johnson A."/>
            <person name="Loviza R."/>
            <person name="Walstead R."/>
            <person name="Shah Z."/>
            <person name="Kiflezghi M."/>
            <person name="Wade K."/>
            <person name="Ball S.L."/>
            <person name="Bradley K.W."/>
            <person name="Asai D.J."/>
            <person name="Bowman C.A."/>
            <person name="Russell D.A."/>
            <person name="Pope W.H."/>
            <person name="Jacobs-Sera D."/>
            <person name="Hendrix R.W."/>
            <person name="Hatfull G.F."/>
        </authorList>
    </citation>
    <scope>NUCLEOTIDE SEQUENCE [LARGE SCALE GENOMIC DNA]</scope>
</reference>
<dbReference type="RefSeq" id="YP_009302634.1">
    <property type="nucleotide sequence ID" value="NC_031245.1"/>
</dbReference>
<name>A0A127AWM4_9CAUD</name>
<sequence>MATIMIPEEHEEVTYRDVERVVRAIMDEEKKLSYQFPVYALTNWNYLTTKYPELYRVITRFTYPNPENYKKYLQLVSSWVDELQWTWSAEDRNGQTN</sequence>
<organism evidence="1 2">
    <name type="scientific">Bacillus phage SP-15</name>
    <dbReference type="NCBI Taxonomy" id="1792032"/>
    <lineage>
        <taxon>Viruses</taxon>
        <taxon>Duplodnaviria</taxon>
        <taxon>Heunggongvirae</taxon>
        <taxon>Uroviricota</taxon>
        <taxon>Caudoviricetes</taxon>
        <taxon>Thornevirus</taxon>
        <taxon>Thornevirus SP15</taxon>
    </lineage>
</organism>
<gene>
    <name evidence="1" type="ORF">SP15_240</name>
</gene>
<evidence type="ECO:0000313" key="2">
    <source>
        <dbReference type="Proteomes" id="UP000203261"/>
    </source>
</evidence>
<protein>
    <submittedName>
        <fullName evidence="1">Uncharacterized protein</fullName>
    </submittedName>
</protein>
<dbReference type="Proteomes" id="UP000203261">
    <property type="component" value="Segment"/>
</dbReference>
<accession>A0A127AWM4</accession>